<protein>
    <recommendedName>
        <fullName evidence="12">Innexin</fullName>
    </recommendedName>
</protein>
<keyword evidence="10 12" id="KW-0472">Membrane</keyword>
<comment type="similarity">
    <text evidence="12">Belongs to the pannexin family.</text>
</comment>
<reference evidence="13 14" key="1">
    <citation type="submission" date="2020-08" db="EMBL/GenBank/DDBJ databases">
        <authorList>
            <person name="Koutsovoulos G."/>
            <person name="Danchin GJ E."/>
        </authorList>
    </citation>
    <scope>NUCLEOTIDE SEQUENCE [LARGE SCALE GENOMIC DNA]</scope>
</reference>
<dbReference type="PANTHER" id="PTHR11893:SF19">
    <property type="entry name" value="INNEXIN"/>
    <property type="match status" value="1"/>
</dbReference>
<accession>A0A6V7UGV1</accession>
<evidence type="ECO:0000256" key="6">
    <source>
        <dbReference type="ARBA" id="ARBA00022868"/>
    </source>
</evidence>
<name>A0A6V7UGV1_MELEN</name>
<comment type="caution">
    <text evidence="13">The sequence shown here is derived from an EMBL/GenBank/DDBJ whole genome shotgun (WGS) entry which is preliminary data.</text>
</comment>
<keyword evidence="4" id="KW-1003">Cell membrane</keyword>
<comment type="subcellular location">
    <subcellularLocation>
        <location evidence="1">Cell junction</location>
        <location evidence="1">Gap junction</location>
    </subcellularLocation>
    <subcellularLocation>
        <location evidence="2 12">Cell membrane</location>
        <topology evidence="2 12">Multi-pass membrane protein</topology>
    </subcellularLocation>
</comment>
<evidence type="ECO:0000256" key="10">
    <source>
        <dbReference type="ARBA" id="ARBA00023136"/>
    </source>
</evidence>
<dbReference type="GO" id="GO:0034220">
    <property type="term" value="P:monoatomic ion transmembrane transport"/>
    <property type="evidence" value="ECO:0007669"/>
    <property type="project" value="UniProtKB-KW"/>
</dbReference>
<sequence>MRKPFFGSSAALQVSTTGHFHNSLQFGTHRGAHGRETSHYQQAAIFELGAMILQNMFGALSFLRYQKDDDLVDRLSYFYTSSFLIMMAVLVSFKQFGGRPLECWVPAQFTSSWEAYTEMFCWSENTYFVPVDEDIPEEIAERDYRKISYYQWVPFFLLIQAFCFMDHV</sequence>
<dbReference type="OrthoDB" id="5867527at2759"/>
<evidence type="ECO:0000256" key="9">
    <source>
        <dbReference type="ARBA" id="ARBA00023065"/>
    </source>
</evidence>
<keyword evidence="7" id="KW-0965">Cell junction</keyword>
<keyword evidence="8 12" id="KW-1133">Transmembrane helix</keyword>
<comment type="function">
    <text evidence="12">Structural component of the gap junctions.</text>
</comment>
<evidence type="ECO:0000313" key="14">
    <source>
        <dbReference type="Proteomes" id="UP000580250"/>
    </source>
</evidence>
<evidence type="ECO:0000256" key="8">
    <source>
        <dbReference type="ARBA" id="ARBA00022989"/>
    </source>
</evidence>
<dbReference type="EMBL" id="CAJEWN010000068">
    <property type="protein sequence ID" value="CAD2157898.1"/>
    <property type="molecule type" value="Genomic_DNA"/>
</dbReference>
<dbReference type="GO" id="GO:0005243">
    <property type="term" value="F:gap junction channel activity"/>
    <property type="evidence" value="ECO:0007669"/>
    <property type="project" value="TreeGrafter"/>
</dbReference>
<dbReference type="GO" id="GO:0005886">
    <property type="term" value="C:plasma membrane"/>
    <property type="evidence" value="ECO:0007669"/>
    <property type="project" value="UniProtKB-SubCell"/>
</dbReference>
<dbReference type="Proteomes" id="UP000580250">
    <property type="component" value="Unassembled WGS sequence"/>
</dbReference>
<dbReference type="PROSITE" id="PS51013">
    <property type="entry name" value="PANNEXIN"/>
    <property type="match status" value="1"/>
</dbReference>
<organism evidence="13 14">
    <name type="scientific">Meloidogyne enterolobii</name>
    <name type="common">Root-knot nematode worm</name>
    <name type="synonym">Meloidogyne mayaguensis</name>
    <dbReference type="NCBI Taxonomy" id="390850"/>
    <lineage>
        <taxon>Eukaryota</taxon>
        <taxon>Metazoa</taxon>
        <taxon>Ecdysozoa</taxon>
        <taxon>Nematoda</taxon>
        <taxon>Chromadorea</taxon>
        <taxon>Rhabditida</taxon>
        <taxon>Tylenchina</taxon>
        <taxon>Tylenchomorpha</taxon>
        <taxon>Tylenchoidea</taxon>
        <taxon>Meloidogynidae</taxon>
        <taxon>Meloidogyninae</taxon>
        <taxon>Meloidogyne</taxon>
    </lineage>
</organism>
<dbReference type="GO" id="GO:0005921">
    <property type="term" value="C:gap junction"/>
    <property type="evidence" value="ECO:0007669"/>
    <property type="project" value="UniProtKB-SubCell"/>
</dbReference>
<keyword evidence="3 12" id="KW-0813">Transport</keyword>
<comment type="caution">
    <text evidence="12">Lacks conserved residue(s) required for the propagation of feature annotation.</text>
</comment>
<gene>
    <name evidence="12" type="primary">inx</name>
    <name evidence="13" type="ORF">MENT_LOCUS12877</name>
</gene>
<evidence type="ECO:0000256" key="12">
    <source>
        <dbReference type="RuleBase" id="RU010713"/>
    </source>
</evidence>
<evidence type="ECO:0000256" key="4">
    <source>
        <dbReference type="ARBA" id="ARBA00022475"/>
    </source>
</evidence>
<evidence type="ECO:0000256" key="11">
    <source>
        <dbReference type="ARBA" id="ARBA00023303"/>
    </source>
</evidence>
<evidence type="ECO:0000256" key="3">
    <source>
        <dbReference type="ARBA" id="ARBA00022448"/>
    </source>
</evidence>
<keyword evidence="9 12" id="KW-0406">Ion transport</keyword>
<keyword evidence="5 12" id="KW-0812">Transmembrane</keyword>
<dbReference type="PANTHER" id="PTHR11893">
    <property type="entry name" value="INNEXIN"/>
    <property type="match status" value="1"/>
</dbReference>
<proteinExistence type="inferred from homology"/>
<dbReference type="InterPro" id="IPR000990">
    <property type="entry name" value="Innexin"/>
</dbReference>
<keyword evidence="11 12" id="KW-0407">Ion channel</keyword>
<dbReference type="PRINTS" id="PR01262">
    <property type="entry name" value="INNEXIN"/>
</dbReference>
<evidence type="ECO:0000256" key="1">
    <source>
        <dbReference type="ARBA" id="ARBA00004610"/>
    </source>
</evidence>
<dbReference type="AlphaFoldDB" id="A0A6V7UGV1"/>
<dbReference type="Pfam" id="PF00876">
    <property type="entry name" value="Innexin"/>
    <property type="match status" value="1"/>
</dbReference>
<evidence type="ECO:0000256" key="7">
    <source>
        <dbReference type="ARBA" id="ARBA00022949"/>
    </source>
</evidence>
<feature type="transmembrane region" description="Helical" evidence="12">
    <location>
        <begin position="44"/>
        <end position="63"/>
    </location>
</feature>
<evidence type="ECO:0000256" key="5">
    <source>
        <dbReference type="ARBA" id="ARBA00022692"/>
    </source>
</evidence>
<evidence type="ECO:0000313" key="13">
    <source>
        <dbReference type="EMBL" id="CAD2157898.1"/>
    </source>
</evidence>
<evidence type="ECO:0000256" key="2">
    <source>
        <dbReference type="ARBA" id="ARBA00004651"/>
    </source>
</evidence>
<keyword evidence="6" id="KW-0303">Gap junction</keyword>
<feature type="transmembrane region" description="Helical" evidence="12">
    <location>
        <begin position="75"/>
        <end position="93"/>
    </location>
</feature>